<dbReference type="EMBL" id="CP001342">
    <property type="protein sequence ID" value="ACL42048.1"/>
    <property type="molecule type" value="Genomic_DNA"/>
</dbReference>
<dbReference type="AlphaFoldDB" id="B8HI01"/>
<dbReference type="HOGENOM" id="CLU_971977_0_0_11"/>
<accession>B8HI01</accession>
<name>B8HI01_PSECP</name>
<evidence type="ECO:0000313" key="1">
    <source>
        <dbReference type="EMBL" id="ACL42048.1"/>
    </source>
</evidence>
<protein>
    <submittedName>
        <fullName evidence="1">Uncharacterized protein</fullName>
    </submittedName>
</protein>
<evidence type="ECO:0000313" key="2">
    <source>
        <dbReference type="Proteomes" id="UP000002505"/>
    </source>
</evidence>
<keyword evidence="2" id="KW-1185">Reference proteome</keyword>
<geneLocation type="plasmid" evidence="1 2">
    <name>pACHL01</name>
</geneLocation>
<keyword evidence="1" id="KW-0614">Plasmid</keyword>
<organism evidence="1 2">
    <name type="scientific">Pseudarthrobacter chlorophenolicus (strain ATCC 700700 / DSM 12829 / CIP 107037 / JCM 12360 / KCTC 9906 / NCIMB 13794 / A6)</name>
    <name type="common">Arthrobacter chlorophenolicus</name>
    <dbReference type="NCBI Taxonomy" id="452863"/>
    <lineage>
        <taxon>Bacteria</taxon>
        <taxon>Bacillati</taxon>
        <taxon>Actinomycetota</taxon>
        <taxon>Actinomycetes</taxon>
        <taxon>Micrococcales</taxon>
        <taxon>Micrococcaceae</taxon>
        <taxon>Pseudarthrobacter</taxon>
    </lineage>
</organism>
<proteinExistence type="predicted"/>
<dbReference type="KEGG" id="ach:Achl_4097"/>
<gene>
    <name evidence="1" type="ordered locus">Achl_4097</name>
</gene>
<dbReference type="OrthoDB" id="5148344at2"/>
<dbReference type="Proteomes" id="UP000002505">
    <property type="component" value="Plasmid pACHL01"/>
</dbReference>
<reference evidence="1" key="1">
    <citation type="submission" date="2009-01" db="EMBL/GenBank/DDBJ databases">
        <title>Complete sequence of plasmid1 of Arthrobacter chlorophenolicus A6.</title>
        <authorList>
            <consortium name="US DOE Joint Genome Institute"/>
            <person name="Lucas S."/>
            <person name="Copeland A."/>
            <person name="Lapidus A."/>
            <person name="Glavina del Rio T."/>
            <person name="Tice H."/>
            <person name="Bruce D."/>
            <person name="Goodwin L."/>
            <person name="Pitluck S."/>
            <person name="Goltsman E."/>
            <person name="Clum A."/>
            <person name="Larimer F."/>
            <person name="Land M."/>
            <person name="Hauser L."/>
            <person name="Kyrpides N."/>
            <person name="Mikhailova N."/>
            <person name="Jansson J."/>
            <person name="Richardson P."/>
        </authorList>
    </citation>
    <scope>NUCLEOTIDE SEQUENCE [LARGE SCALE GENOMIC DNA]</scope>
    <source>
        <strain evidence="1">A6</strain>
        <plasmid evidence="1">pACHL01</plasmid>
    </source>
</reference>
<sequence>MSTKIHNGYRLAAGTNLFEFTKQVRDLIDPIRDDADAALLARVFTNAVDSCWLKGETVPPMFAFTAFSRWEDEQKKLEDTDRAKNPNRFELCLGEDSGTGRILVRLYTEQAAMRDAFEAMDEVEPYSYWNYSDTPQSVTEEEWAERCGAWERVMPDYAAPVESMLTFVLRGDSNPGTMMLCTLDGGAEGPVLSRVPARPERAANIARTRYLHHLVTVQGVDPMAAFRHALTARVAGLLKDIGGIVEPHLWNISRELLHEGDAERTSDPQLLAAVQEACVALYEAEKANLPAHSGGQ</sequence>
<dbReference type="RefSeq" id="WP_012623065.1">
    <property type="nucleotide sequence ID" value="NC_011879.1"/>
</dbReference>